<accession>A0ABD5QK38</accession>
<evidence type="ECO:0000313" key="3">
    <source>
        <dbReference type="Proteomes" id="UP001595925"/>
    </source>
</evidence>
<dbReference type="Proteomes" id="UP001595925">
    <property type="component" value="Unassembled WGS sequence"/>
</dbReference>
<dbReference type="RefSeq" id="WP_224827673.1">
    <property type="nucleotide sequence ID" value="NZ_JAIVEF010000002.1"/>
</dbReference>
<evidence type="ECO:0000256" key="1">
    <source>
        <dbReference type="SAM" id="MobiDB-lite"/>
    </source>
</evidence>
<comment type="caution">
    <text evidence="2">The sequence shown here is derived from an EMBL/GenBank/DDBJ whole genome shotgun (WGS) entry which is preliminary data.</text>
</comment>
<reference evidence="2 3" key="1">
    <citation type="journal article" date="2019" name="Int. J. Syst. Evol. Microbiol.">
        <title>The Global Catalogue of Microorganisms (GCM) 10K type strain sequencing project: providing services to taxonomists for standard genome sequencing and annotation.</title>
        <authorList>
            <consortium name="The Broad Institute Genomics Platform"/>
            <consortium name="The Broad Institute Genome Sequencing Center for Infectious Disease"/>
            <person name="Wu L."/>
            <person name="Ma J."/>
        </authorList>
    </citation>
    <scope>NUCLEOTIDE SEQUENCE [LARGE SCALE GENOMIC DNA]</scope>
    <source>
        <strain evidence="2 3">CGMCC 1.15824</strain>
    </source>
</reference>
<keyword evidence="3" id="KW-1185">Reference proteome</keyword>
<evidence type="ECO:0000313" key="2">
    <source>
        <dbReference type="EMBL" id="MFC4989984.1"/>
    </source>
</evidence>
<dbReference type="EMBL" id="JBHSJG010000056">
    <property type="protein sequence ID" value="MFC4989984.1"/>
    <property type="molecule type" value="Genomic_DNA"/>
</dbReference>
<name>A0ABD5QK38_9EURY</name>
<protein>
    <recommendedName>
        <fullName evidence="4">Zinc-ribbon domain-containing protein</fullName>
    </recommendedName>
</protein>
<sequence length="92" mass="10624">MAPDPHLEADPADPVTPRSRVVIDADADRYRYVCPNGHADWDRTNNHLWCRGCRRQADNGADVDPEHHRLFDKKREEVVPWEVVEIDGPQRA</sequence>
<dbReference type="AlphaFoldDB" id="A0ABD5QK38"/>
<evidence type="ECO:0008006" key="4">
    <source>
        <dbReference type="Google" id="ProtNLM"/>
    </source>
</evidence>
<proteinExistence type="predicted"/>
<feature type="region of interest" description="Disordered" evidence="1">
    <location>
        <begin position="1"/>
        <end position="20"/>
    </location>
</feature>
<gene>
    <name evidence="2" type="ORF">ACFPFO_19895</name>
</gene>
<organism evidence="2 3">
    <name type="scientific">Saliphagus infecundisoli</name>
    <dbReference type="NCBI Taxonomy" id="1849069"/>
    <lineage>
        <taxon>Archaea</taxon>
        <taxon>Methanobacteriati</taxon>
        <taxon>Methanobacteriota</taxon>
        <taxon>Stenosarchaea group</taxon>
        <taxon>Halobacteria</taxon>
        <taxon>Halobacteriales</taxon>
        <taxon>Natrialbaceae</taxon>
        <taxon>Saliphagus</taxon>
    </lineage>
</organism>